<evidence type="ECO:0000256" key="1">
    <source>
        <dbReference type="ARBA" id="ARBA00007626"/>
    </source>
</evidence>
<dbReference type="PROSITE" id="PS51375">
    <property type="entry name" value="PPR"/>
    <property type="match status" value="4"/>
</dbReference>
<feature type="repeat" description="PPR" evidence="3">
    <location>
        <begin position="359"/>
        <end position="393"/>
    </location>
</feature>
<dbReference type="Gene3D" id="1.25.40.10">
    <property type="entry name" value="Tetratricopeptide repeat domain"/>
    <property type="match status" value="1"/>
</dbReference>
<comment type="similarity">
    <text evidence="1">Belongs to the PPR family. P subfamily.</text>
</comment>
<dbReference type="InterPro" id="IPR011990">
    <property type="entry name" value="TPR-like_helical_dom_sf"/>
</dbReference>
<organism evidence="4">
    <name type="scientific">Davidia involucrata</name>
    <name type="common">Dove tree</name>
    <dbReference type="NCBI Taxonomy" id="16924"/>
    <lineage>
        <taxon>Eukaryota</taxon>
        <taxon>Viridiplantae</taxon>
        <taxon>Streptophyta</taxon>
        <taxon>Embryophyta</taxon>
        <taxon>Tracheophyta</taxon>
        <taxon>Spermatophyta</taxon>
        <taxon>Magnoliopsida</taxon>
        <taxon>eudicotyledons</taxon>
        <taxon>Gunneridae</taxon>
        <taxon>Pentapetalae</taxon>
        <taxon>asterids</taxon>
        <taxon>Cornales</taxon>
        <taxon>Nyssaceae</taxon>
        <taxon>Davidia</taxon>
    </lineage>
</organism>
<keyword evidence="2" id="KW-0677">Repeat</keyword>
<proteinExistence type="inferred from homology"/>
<sequence length="537" mass="60946">MGKSNMFHKNKKLIRYFSNPNHLSSLSKTLKPSFSLTPPTNILGSHQLHTNPISKSLYSLISSIGSPSVSPLTSPFSQSLDSLDMYINRCPISFNGLLRPHSVSRLFSVSSTDVSSASTSVETPVSYKNSEFENFGSDGFNESRFRKRTIDGFKSNVSLKQISEIIEFIRSGEDDLELKLNSIGASLSLESITGVFQVLNCERVSGLRFFNWVRDTNQKLCNNSDVCSLIIDNCGWLDDYETMICVLKEFKSQRICLTEKAFGFLPVLGSSKDLLMEYITRVIDVLNEVGGSCRGSGIWALIKMLCRLDSFEMAKFVIETTERKVSYYNILVLEKCRRCHFEEAHDLLEEMRQFGCDPNVKTYNYLLSSLCKNDSTAEACGVLKEMQEKGCSPDAITFEIFINISCRLGKLDDANQFLDRMVSMGLEPRLTTHAAFIRGFFQSRQYEEAYKYVVDSGFKYKCSSNVIYSLLASLHQKEGDLNIARNILIEMMEKGLKPNFPVYMRILRRLNKTGRGHLARDLDCRFSRFRLESNTVT</sequence>
<evidence type="ECO:0000256" key="2">
    <source>
        <dbReference type="ARBA" id="ARBA00022737"/>
    </source>
</evidence>
<dbReference type="AlphaFoldDB" id="A0A5B6ZWT8"/>
<reference evidence="4" key="1">
    <citation type="submission" date="2019-08" db="EMBL/GenBank/DDBJ databases">
        <title>Reference gene set and small RNA set construction with multiple tissues from Davidia involucrata Baill.</title>
        <authorList>
            <person name="Yang H."/>
            <person name="Zhou C."/>
            <person name="Li G."/>
            <person name="Wang J."/>
            <person name="Gao P."/>
            <person name="Wang M."/>
            <person name="Wang R."/>
            <person name="Zhao Y."/>
        </authorList>
    </citation>
    <scope>NUCLEOTIDE SEQUENCE</scope>
    <source>
        <tissue evidence="4">Mixed with DoveR01_LX</tissue>
    </source>
</reference>
<name>A0A5B6ZWT8_DAVIN</name>
<gene>
    <name evidence="4" type="ORF">Din_017886</name>
</gene>
<feature type="repeat" description="PPR" evidence="3">
    <location>
        <begin position="394"/>
        <end position="428"/>
    </location>
</feature>
<dbReference type="NCBIfam" id="TIGR00756">
    <property type="entry name" value="PPR"/>
    <property type="match status" value="3"/>
</dbReference>
<dbReference type="EMBL" id="GHES01017886">
    <property type="protein sequence ID" value="MPA48445.1"/>
    <property type="molecule type" value="Transcribed_RNA"/>
</dbReference>
<evidence type="ECO:0000256" key="3">
    <source>
        <dbReference type="PROSITE-ProRule" id="PRU00708"/>
    </source>
</evidence>
<dbReference type="Pfam" id="PF01535">
    <property type="entry name" value="PPR"/>
    <property type="match status" value="2"/>
</dbReference>
<evidence type="ECO:0000313" key="4">
    <source>
        <dbReference type="EMBL" id="MPA48445.1"/>
    </source>
</evidence>
<feature type="repeat" description="PPR" evidence="3">
    <location>
        <begin position="464"/>
        <end position="498"/>
    </location>
</feature>
<dbReference type="Pfam" id="PF13041">
    <property type="entry name" value="PPR_2"/>
    <property type="match status" value="1"/>
</dbReference>
<dbReference type="PANTHER" id="PTHR47936:SF3">
    <property type="entry name" value="PENTACOTRIPEPTIDE-REPEAT REGION OF PRORP DOMAIN-CONTAINING PROTEIN"/>
    <property type="match status" value="1"/>
</dbReference>
<dbReference type="PANTHER" id="PTHR47936">
    <property type="entry name" value="PPR_LONG DOMAIN-CONTAINING PROTEIN"/>
    <property type="match status" value="1"/>
</dbReference>
<dbReference type="InterPro" id="IPR002885">
    <property type="entry name" value="PPR_rpt"/>
</dbReference>
<protein>
    <recommendedName>
        <fullName evidence="5">Pentatricopeptide repeat-containing protein</fullName>
    </recommendedName>
</protein>
<accession>A0A5B6ZWT8</accession>
<feature type="repeat" description="PPR" evidence="3">
    <location>
        <begin position="324"/>
        <end position="358"/>
    </location>
</feature>
<evidence type="ECO:0008006" key="5">
    <source>
        <dbReference type="Google" id="ProtNLM"/>
    </source>
</evidence>